<dbReference type="EC" id="3.1.1.29" evidence="1"/>
<gene>
    <name evidence="5" type="ORF">pipiens_004851</name>
</gene>
<feature type="coiled-coil region" evidence="4">
    <location>
        <begin position="6"/>
        <end position="33"/>
    </location>
</feature>
<reference evidence="5 6" key="1">
    <citation type="submission" date="2024-05" db="EMBL/GenBank/DDBJ databases">
        <title>Culex pipiens pipiens assembly and annotation.</title>
        <authorList>
            <person name="Alout H."/>
            <person name="Durand T."/>
        </authorList>
    </citation>
    <scope>NUCLEOTIDE SEQUENCE [LARGE SCALE GENOMIC DNA]</scope>
    <source>
        <strain evidence="5">HA-2024</strain>
        <tissue evidence="5">Whole body</tissue>
    </source>
</reference>
<dbReference type="SUPFAM" id="SSF102462">
    <property type="entry name" value="Peptidyl-tRNA hydrolase II"/>
    <property type="match status" value="1"/>
</dbReference>
<evidence type="ECO:0000256" key="2">
    <source>
        <dbReference type="ARBA" id="ARBA00022801"/>
    </source>
</evidence>
<keyword evidence="4" id="KW-0175">Coiled coil</keyword>
<dbReference type="Gene3D" id="3.40.1490.10">
    <property type="entry name" value="Bit1"/>
    <property type="match status" value="1"/>
</dbReference>
<accession>A0ABD1CE64</accession>
<dbReference type="Pfam" id="PF01981">
    <property type="entry name" value="PTH2"/>
    <property type="match status" value="1"/>
</dbReference>
<dbReference type="EMBL" id="JBEHCU010013126">
    <property type="protein sequence ID" value="KAL1374680.1"/>
    <property type="molecule type" value="Genomic_DNA"/>
</dbReference>
<evidence type="ECO:0000256" key="3">
    <source>
        <dbReference type="ARBA" id="ARBA00048707"/>
    </source>
</evidence>
<dbReference type="Proteomes" id="UP001562425">
    <property type="component" value="Unassembled WGS sequence"/>
</dbReference>
<dbReference type="InterPro" id="IPR023476">
    <property type="entry name" value="Pep_tRNA_hydro_II_dom_sf"/>
</dbReference>
<proteinExistence type="predicted"/>
<keyword evidence="2" id="KW-0378">Hydrolase</keyword>
<comment type="catalytic activity">
    <reaction evidence="3">
        <text>an N-acyl-L-alpha-aminoacyl-tRNA + H2O = an N-acyl-L-amino acid + a tRNA + H(+)</text>
        <dbReference type="Rhea" id="RHEA:54448"/>
        <dbReference type="Rhea" id="RHEA-COMP:10123"/>
        <dbReference type="Rhea" id="RHEA-COMP:13883"/>
        <dbReference type="ChEBI" id="CHEBI:15377"/>
        <dbReference type="ChEBI" id="CHEBI:15378"/>
        <dbReference type="ChEBI" id="CHEBI:59874"/>
        <dbReference type="ChEBI" id="CHEBI:78442"/>
        <dbReference type="ChEBI" id="CHEBI:138191"/>
        <dbReference type="EC" id="3.1.1.29"/>
    </reaction>
</comment>
<dbReference type="InterPro" id="IPR042237">
    <property type="entry name" value="PTRHD1"/>
</dbReference>
<dbReference type="InterPro" id="IPR002833">
    <property type="entry name" value="PTH2"/>
</dbReference>
<dbReference type="CDD" id="cd02429">
    <property type="entry name" value="PTH2_like"/>
    <property type="match status" value="1"/>
</dbReference>
<name>A0ABD1CE64_CULPP</name>
<sequence length="213" mass="23640">MYKTAYARKESALKALQDHHDEMKKTLEALASALPMANPTSTTVSPPLNTKPAPLSVKQILEVHVRVREGICNATEPKQNRTVTYTYFAANYHTMSAAAKLVQYVVVNGEIAKSWPKGAVIAQCCHAVAAVSHLYAADPETVEYFKDLDNMHKVVLEAPDVGKLTGLGEALEKDGIKHKVWIEQPENVPTCIALKPYKKEEVHKYVKKFKLLS</sequence>
<evidence type="ECO:0000313" key="6">
    <source>
        <dbReference type="Proteomes" id="UP001562425"/>
    </source>
</evidence>
<evidence type="ECO:0000256" key="4">
    <source>
        <dbReference type="SAM" id="Coils"/>
    </source>
</evidence>
<keyword evidence="6" id="KW-1185">Reference proteome</keyword>
<evidence type="ECO:0000313" key="5">
    <source>
        <dbReference type="EMBL" id="KAL1374680.1"/>
    </source>
</evidence>
<comment type="caution">
    <text evidence="5">The sequence shown here is derived from an EMBL/GenBank/DDBJ whole genome shotgun (WGS) entry which is preliminary data.</text>
</comment>
<evidence type="ECO:0000256" key="1">
    <source>
        <dbReference type="ARBA" id="ARBA00013260"/>
    </source>
</evidence>
<organism evidence="5 6">
    <name type="scientific">Culex pipiens pipiens</name>
    <name type="common">Northern house mosquito</name>
    <dbReference type="NCBI Taxonomy" id="38569"/>
    <lineage>
        <taxon>Eukaryota</taxon>
        <taxon>Metazoa</taxon>
        <taxon>Ecdysozoa</taxon>
        <taxon>Arthropoda</taxon>
        <taxon>Hexapoda</taxon>
        <taxon>Insecta</taxon>
        <taxon>Pterygota</taxon>
        <taxon>Neoptera</taxon>
        <taxon>Endopterygota</taxon>
        <taxon>Diptera</taxon>
        <taxon>Nematocera</taxon>
        <taxon>Culicoidea</taxon>
        <taxon>Culicidae</taxon>
        <taxon>Culicinae</taxon>
        <taxon>Culicini</taxon>
        <taxon>Culex</taxon>
        <taxon>Culex</taxon>
    </lineage>
</organism>
<dbReference type="PANTHER" id="PTHR46194:SF1">
    <property type="entry name" value="PEPTIDYL-TRNA HYDROLASE PTRHD1-RELATED"/>
    <property type="match status" value="1"/>
</dbReference>
<protein>
    <recommendedName>
        <fullName evidence="1">peptidyl-tRNA hydrolase</fullName>
        <ecNumber evidence="1">3.1.1.29</ecNumber>
    </recommendedName>
</protein>
<dbReference type="GO" id="GO:0004045">
    <property type="term" value="F:peptidyl-tRNA hydrolase activity"/>
    <property type="evidence" value="ECO:0007669"/>
    <property type="project" value="UniProtKB-EC"/>
</dbReference>
<dbReference type="AlphaFoldDB" id="A0ABD1CE64"/>
<dbReference type="PANTHER" id="PTHR46194">
    <property type="entry name" value="PEPTIDYL-TRNA HYDROLASE PTRHD1-RELATED"/>
    <property type="match status" value="1"/>
</dbReference>